<keyword evidence="1" id="KW-0732">Signal</keyword>
<accession>A0A8H3WAW3</accession>
<sequence>MPAFISLCISRLIWATCSSASSEPLTGAVVGVAVLSSVGDQMLADLR</sequence>
<proteinExistence type="predicted"/>
<reference evidence="2 3" key="1">
    <citation type="submission" date="2019-12" db="EMBL/GenBank/DDBJ databases">
        <title>A genome sequence resource for the geographically widespread anthracnose pathogen Colletotrichum asianum.</title>
        <authorList>
            <person name="Meng Y."/>
        </authorList>
    </citation>
    <scope>NUCLEOTIDE SEQUENCE [LARGE SCALE GENOMIC DNA]</scope>
    <source>
        <strain evidence="2 3">ICMP 18580</strain>
    </source>
</reference>
<evidence type="ECO:0000313" key="3">
    <source>
        <dbReference type="Proteomes" id="UP000434172"/>
    </source>
</evidence>
<dbReference type="Proteomes" id="UP000434172">
    <property type="component" value="Unassembled WGS sequence"/>
</dbReference>
<evidence type="ECO:0000313" key="2">
    <source>
        <dbReference type="EMBL" id="KAF0321362.1"/>
    </source>
</evidence>
<name>A0A8H3WAW3_9PEZI</name>
<dbReference type="AlphaFoldDB" id="A0A8H3WAW3"/>
<protein>
    <submittedName>
        <fullName evidence="2">Uncharacterized protein</fullName>
    </submittedName>
</protein>
<dbReference type="EMBL" id="WOWK01000072">
    <property type="protein sequence ID" value="KAF0321362.1"/>
    <property type="molecule type" value="Genomic_DNA"/>
</dbReference>
<organism evidence="2 3">
    <name type="scientific">Colletotrichum asianum</name>
    <dbReference type="NCBI Taxonomy" id="702518"/>
    <lineage>
        <taxon>Eukaryota</taxon>
        <taxon>Fungi</taxon>
        <taxon>Dikarya</taxon>
        <taxon>Ascomycota</taxon>
        <taxon>Pezizomycotina</taxon>
        <taxon>Sordariomycetes</taxon>
        <taxon>Hypocreomycetidae</taxon>
        <taxon>Glomerellales</taxon>
        <taxon>Glomerellaceae</taxon>
        <taxon>Colletotrichum</taxon>
        <taxon>Colletotrichum gloeosporioides species complex</taxon>
    </lineage>
</organism>
<feature type="signal peptide" evidence="1">
    <location>
        <begin position="1"/>
        <end position="15"/>
    </location>
</feature>
<comment type="caution">
    <text evidence="2">The sequence shown here is derived from an EMBL/GenBank/DDBJ whole genome shotgun (WGS) entry which is preliminary data.</text>
</comment>
<feature type="chain" id="PRO_5034840105" evidence="1">
    <location>
        <begin position="16"/>
        <end position="47"/>
    </location>
</feature>
<keyword evidence="3" id="KW-1185">Reference proteome</keyword>
<gene>
    <name evidence="2" type="ORF">GQ607_011365</name>
</gene>
<evidence type="ECO:0000256" key="1">
    <source>
        <dbReference type="SAM" id="SignalP"/>
    </source>
</evidence>